<dbReference type="Proteomes" id="UP000624244">
    <property type="component" value="Unassembled WGS sequence"/>
</dbReference>
<proteinExistence type="predicted"/>
<comment type="caution">
    <text evidence="1">The sequence shown here is derived from an EMBL/GenBank/DDBJ whole genome shotgun (WGS) entry which is preliminary data.</text>
</comment>
<evidence type="ECO:0000313" key="2">
    <source>
        <dbReference type="Proteomes" id="UP000624244"/>
    </source>
</evidence>
<evidence type="ECO:0000313" key="1">
    <source>
        <dbReference type="EMBL" id="KAF5849806.1"/>
    </source>
</evidence>
<gene>
    <name evidence="1" type="ORF">GGP41_005290</name>
</gene>
<organism evidence="1 2">
    <name type="scientific">Cochliobolus sativus</name>
    <name type="common">Common root rot and spot blotch fungus</name>
    <name type="synonym">Bipolaris sorokiniana</name>
    <dbReference type="NCBI Taxonomy" id="45130"/>
    <lineage>
        <taxon>Eukaryota</taxon>
        <taxon>Fungi</taxon>
        <taxon>Dikarya</taxon>
        <taxon>Ascomycota</taxon>
        <taxon>Pezizomycotina</taxon>
        <taxon>Dothideomycetes</taxon>
        <taxon>Pleosporomycetidae</taxon>
        <taxon>Pleosporales</taxon>
        <taxon>Pleosporineae</taxon>
        <taxon>Pleosporaceae</taxon>
        <taxon>Bipolaris</taxon>
    </lineage>
</organism>
<name>A0A8H5ZGE7_COCSA</name>
<dbReference type="EMBL" id="WNKQ01000008">
    <property type="protein sequence ID" value="KAF5849806.1"/>
    <property type="molecule type" value="Genomic_DNA"/>
</dbReference>
<reference evidence="1" key="1">
    <citation type="submission" date="2019-11" db="EMBL/GenBank/DDBJ databases">
        <title>Bipolaris sorokiniana Genome sequencing.</title>
        <authorList>
            <person name="Wang H."/>
        </authorList>
    </citation>
    <scope>NUCLEOTIDE SEQUENCE</scope>
</reference>
<accession>A0A8H5ZGE7</accession>
<sequence length="77" mass="8859">MSHAARIACNKVLMTKWVCEDGVLFAKSCSCQARILTVLRIRDPDEAAVNYPNLFSRLLTILFKHDTLYSRKPKSRF</sequence>
<dbReference type="AlphaFoldDB" id="A0A8H5ZGE7"/>
<protein>
    <submittedName>
        <fullName evidence="1">Uncharacterized protein</fullName>
    </submittedName>
</protein>